<gene>
    <name evidence="2" type="primary">jg20537</name>
    <name evidence="2" type="ORF">PAEG_LOCUS3651</name>
</gene>
<evidence type="ECO:0000313" key="3">
    <source>
        <dbReference type="Proteomes" id="UP000838756"/>
    </source>
</evidence>
<accession>A0A8S4QP24</accession>
<dbReference type="OrthoDB" id="5809458at2759"/>
<protein>
    <submittedName>
        <fullName evidence="2">Jg20537 protein</fullName>
    </submittedName>
</protein>
<evidence type="ECO:0000313" key="2">
    <source>
        <dbReference type="EMBL" id="CAH2215517.1"/>
    </source>
</evidence>
<sequence length="50" mass="5768">MLIAQNVDHKAKFRSKKGQLPFVELNGEEIADSTFIIKQLSEKYNKNMDV</sequence>
<name>A0A8S4QP24_9NEOP</name>
<dbReference type="EMBL" id="CAKXAJ010011865">
    <property type="protein sequence ID" value="CAH2215517.1"/>
    <property type="molecule type" value="Genomic_DNA"/>
</dbReference>
<evidence type="ECO:0000259" key="1">
    <source>
        <dbReference type="Pfam" id="PF17172"/>
    </source>
</evidence>
<reference evidence="2" key="1">
    <citation type="submission" date="2022-03" db="EMBL/GenBank/DDBJ databases">
        <authorList>
            <person name="Lindestad O."/>
        </authorList>
    </citation>
    <scope>NUCLEOTIDE SEQUENCE</scope>
</reference>
<dbReference type="Pfam" id="PF17172">
    <property type="entry name" value="GST_N_4"/>
    <property type="match status" value="1"/>
</dbReference>
<comment type="caution">
    <text evidence="2">The sequence shown here is derived from an EMBL/GenBank/DDBJ whole genome shotgun (WGS) entry which is preliminary data.</text>
</comment>
<dbReference type="InterPro" id="IPR012336">
    <property type="entry name" value="Thioredoxin-like_fold"/>
</dbReference>
<feature type="domain" description="Thioredoxin-like fold" evidence="1">
    <location>
        <begin position="9"/>
        <end position="46"/>
    </location>
</feature>
<feature type="non-terminal residue" evidence="2">
    <location>
        <position position="1"/>
    </location>
</feature>
<dbReference type="Proteomes" id="UP000838756">
    <property type="component" value="Unassembled WGS sequence"/>
</dbReference>
<keyword evidence="3" id="KW-1185">Reference proteome</keyword>
<organism evidence="2 3">
    <name type="scientific">Pararge aegeria aegeria</name>
    <dbReference type="NCBI Taxonomy" id="348720"/>
    <lineage>
        <taxon>Eukaryota</taxon>
        <taxon>Metazoa</taxon>
        <taxon>Ecdysozoa</taxon>
        <taxon>Arthropoda</taxon>
        <taxon>Hexapoda</taxon>
        <taxon>Insecta</taxon>
        <taxon>Pterygota</taxon>
        <taxon>Neoptera</taxon>
        <taxon>Endopterygota</taxon>
        <taxon>Lepidoptera</taxon>
        <taxon>Glossata</taxon>
        <taxon>Ditrysia</taxon>
        <taxon>Papilionoidea</taxon>
        <taxon>Nymphalidae</taxon>
        <taxon>Satyrinae</taxon>
        <taxon>Satyrini</taxon>
        <taxon>Parargina</taxon>
        <taxon>Pararge</taxon>
    </lineage>
</organism>
<proteinExistence type="predicted"/>
<dbReference type="AlphaFoldDB" id="A0A8S4QP24"/>